<feature type="chain" id="PRO_5046588143" evidence="1">
    <location>
        <begin position="19"/>
        <end position="252"/>
    </location>
</feature>
<gene>
    <name evidence="3" type="ORF">QHT84_04225</name>
</gene>
<evidence type="ECO:0000313" key="3">
    <source>
        <dbReference type="EMBL" id="MDI9256617.1"/>
    </source>
</evidence>
<dbReference type="PANTHER" id="PTHR33446">
    <property type="entry name" value="PROTEIN TONB-RELATED"/>
    <property type="match status" value="1"/>
</dbReference>
<evidence type="ECO:0000256" key="1">
    <source>
        <dbReference type="SAM" id="SignalP"/>
    </source>
</evidence>
<keyword evidence="4" id="KW-1185">Reference proteome</keyword>
<name>A0ABT6XNF0_9FLAO</name>
<sequence>MKWFRFFIFLLFPFMTFAQIDGEDEVYLAGDLIEAKFNGGGLEKFNAFIDKEFDNSKVTKSGTMVAAFTIGTDGTVNAIKIVQMLDVESAKEMIRVLKKCPKWEPAKRGGKPVSIEMKYPMTFTIKEKASPLTVIPSPHIPVENGAEDNNIYNTAGIEKKPDFPGGLQEFYNYVGKNFKVPNVKDLKGKIFVTFVVEKDGSIADVKVIRDMGYGTKEEAIRVLTLSPKWIPGEQSGKKVRVIYSLPISIQSK</sequence>
<dbReference type="Gene3D" id="3.30.1150.10">
    <property type="match status" value="2"/>
</dbReference>
<dbReference type="PANTHER" id="PTHR33446:SF2">
    <property type="entry name" value="PROTEIN TONB"/>
    <property type="match status" value="1"/>
</dbReference>
<dbReference type="InterPro" id="IPR051045">
    <property type="entry name" value="TonB-dependent_transducer"/>
</dbReference>
<organism evidence="3 4">
    <name type="scientific">Flavobacterium sedimenticola</name>
    <dbReference type="NCBI Taxonomy" id="3043286"/>
    <lineage>
        <taxon>Bacteria</taxon>
        <taxon>Pseudomonadati</taxon>
        <taxon>Bacteroidota</taxon>
        <taxon>Flavobacteriia</taxon>
        <taxon>Flavobacteriales</taxon>
        <taxon>Flavobacteriaceae</taxon>
        <taxon>Flavobacterium</taxon>
    </lineage>
</organism>
<proteinExistence type="predicted"/>
<comment type="caution">
    <text evidence="3">The sequence shown here is derived from an EMBL/GenBank/DDBJ whole genome shotgun (WGS) entry which is preliminary data.</text>
</comment>
<dbReference type="RefSeq" id="WP_283238286.1">
    <property type="nucleotide sequence ID" value="NZ_JASGBP010000001.1"/>
</dbReference>
<dbReference type="Pfam" id="PF03544">
    <property type="entry name" value="TonB_C"/>
    <property type="match status" value="2"/>
</dbReference>
<evidence type="ECO:0000313" key="4">
    <source>
        <dbReference type="Proteomes" id="UP001230035"/>
    </source>
</evidence>
<reference evidence="3 4" key="1">
    <citation type="submission" date="2023-05" db="EMBL/GenBank/DDBJ databases">
        <title>Flavobacterium sedimenti sp. nov., isolated from the sediment.</title>
        <authorList>
            <person name="Wu N."/>
        </authorList>
    </citation>
    <scope>NUCLEOTIDE SEQUENCE [LARGE SCALE GENOMIC DNA]</scope>
    <source>
        <strain evidence="3 4">YZ-48</strain>
    </source>
</reference>
<accession>A0ABT6XNF0</accession>
<dbReference type="SUPFAM" id="SSF74653">
    <property type="entry name" value="TolA/TonB C-terminal domain"/>
    <property type="match status" value="2"/>
</dbReference>
<evidence type="ECO:0000259" key="2">
    <source>
        <dbReference type="Pfam" id="PF03544"/>
    </source>
</evidence>
<dbReference type="Proteomes" id="UP001230035">
    <property type="component" value="Unassembled WGS sequence"/>
</dbReference>
<protein>
    <submittedName>
        <fullName evidence="3">Energy transducer TonB</fullName>
    </submittedName>
</protein>
<dbReference type="InterPro" id="IPR037682">
    <property type="entry name" value="TonB_C"/>
</dbReference>
<keyword evidence="1" id="KW-0732">Signal</keyword>
<feature type="domain" description="TonB C-terminal" evidence="2">
    <location>
        <begin position="185"/>
        <end position="247"/>
    </location>
</feature>
<dbReference type="EMBL" id="JASGBP010000001">
    <property type="protein sequence ID" value="MDI9256617.1"/>
    <property type="molecule type" value="Genomic_DNA"/>
</dbReference>
<feature type="domain" description="TonB C-terminal" evidence="2">
    <location>
        <begin position="60"/>
        <end position="125"/>
    </location>
</feature>
<feature type="signal peptide" evidence="1">
    <location>
        <begin position="1"/>
        <end position="18"/>
    </location>
</feature>